<dbReference type="EMBL" id="CAMGYJ010000007">
    <property type="protein sequence ID" value="CAI0450436.1"/>
    <property type="molecule type" value="Genomic_DNA"/>
</dbReference>
<reference evidence="1" key="1">
    <citation type="submission" date="2022-08" db="EMBL/GenBank/DDBJ databases">
        <authorList>
            <person name="Gutierrez-Valencia J."/>
        </authorList>
    </citation>
    <scope>NUCLEOTIDE SEQUENCE</scope>
</reference>
<comment type="caution">
    <text evidence="1">The sequence shown here is derived from an EMBL/GenBank/DDBJ whole genome shotgun (WGS) entry which is preliminary data.</text>
</comment>
<proteinExistence type="predicted"/>
<keyword evidence="2" id="KW-1185">Reference proteome</keyword>
<accession>A0AAV0MVU7</accession>
<name>A0AAV0MVU7_9ROSI</name>
<protein>
    <submittedName>
        <fullName evidence="1">Uncharacterized protein</fullName>
    </submittedName>
</protein>
<dbReference type="AlphaFoldDB" id="A0AAV0MVU7"/>
<gene>
    <name evidence="1" type="ORF">LITE_LOCUS30517</name>
</gene>
<evidence type="ECO:0000313" key="2">
    <source>
        <dbReference type="Proteomes" id="UP001154282"/>
    </source>
</evidence>
<evidence type="ECO:0000313" key="1">
    <source>
        <dbReference type="EMBL" id="CAI0450436.1"/>
    </source>
</evidence>
<organism evidence="1 2">
    <name type="scientific">Linum tenue</name>
    <dbReference type="NCBI Taxonomy" id="586396"/>
    <lineage>
        <taxon>Eukaryota</taxon>
        <taxon>Viridiplantae</taxon>
        <taxon>Streptophyta</taxon>
        <taxon>Embryophyta</taxon>
        <taxon>Tracheophyta</taxon>
        <taxon>Spermatophyta</taxon>
        <taxon>Magnoliopsida</taxon>
        <taxon>eudicotyledons</taxon>
        <taxon>Gunneridae</taxon>
        <taxon>Pentapetalae</taxon>
        <taxon>rosids</taxon>
        <taxon>fabids</taxon>
        <taxon>Malpighiales</taxon>
        <taxon>Linaceae</taxon>
        <taxon>Linum</taxon>
    </lineage>
</organism>
<dbReference type="Proteomes" id="UP001154282">
    <property type="component" value="Unassembled WGS sequence"/>
</dbReference>
<sequence>MTRSKTRTWQGIRSPPCCSYPYSCADLLRRPTKTGWLRSSALTTNRSISSPT</sequence>